<organism evidence="2 3">
    <name type="scientific">Nitrosococcus halophilus (strain Nc4)</name>
    <dbReference type="NCBI Taxonomy" id="472759"/>
    <lineage>
        <taxon>Bacteria</taxon>
        <taxon>Pseudomonadati</taxon>
        <taxon>Pseudomonadota</taxon>
        <taxon>Gammaproteobacteria</taxon>
        <taxon>Chromatiales</taxon>
        <taxon>Chromatiaceae</taxon>
        <taxon>Nitrosococcus</taxon>
    </lineage>
</organism>
<reference evidence="3" key="1">
    <citation type="submission" date="2010-04" db="EMBL/GenBank/DDBJ databases">
        <title>Complete genome sequence of Nitrosococcus halophilus Nc4, a salt-adapted, aerobic obligate ammonia-oxidizing sulfur purple bacterium.</title>
        <authorList>
            <consortium name="US DOE Joint Genome Institute"/>
            <person name="Campbell M.A."/>
            <person name="Malfatti S.A."/>
            <person name="Chain P.S.G."/>
            <person name="Heidelberg J.F."/>
            <person name="Ward B.B."/>
            <person name="Klotz M.G."/>
        </authorList>
    </citation>
    <scope>NUCLEOTIDE SEQUENCE [LARGE SCALE GENOMIC DNA]</scope>
    <source>
        <strain evidence="3">Nc4</strain>
    </source>
</reference>
<gene>
    <name evidence="2" type="ordered locus">Nhal_2661</name>
</gene>
<accession>D5BX54</accession>
<feature type="transmembrane region" description="Helical" evidence="1">
    <location>
        <begin position="44"/>
        <end position="62"/>
    </location>
</feature>
<keyword evidence="3" id="KW-1185">Reference proteome</keyword>
<dbReference type="RefSeq" id="WP_013033597.1">
    <property type="nucleotide sequence ID" value="NC_013960.1"/>
</dbReference>
<feature type="transmembrane region" description="Helical" evidence="1">
    <location>
        <begin position="6"/>
        <end position="23"/>
    </location>
</feature>
<keyword evidence="1" id="KW-0472">Membrane</keyword>
<evidence type="ECO:0000313" key="3">
    <source>
        <dbReference type="Proteomes" id="UP000001844"/>
    </source>
</evidence>
<dbReference type="HOGENOM" id="CLU_2914809_0_0_6"/>
<sequence length="63" mass="7000">MEAASTWEVLLLGLVAILVILWFRPGIRGAFQHGEQVKEKDWKGFLIPIALVALFVILLLAIA</sequence>
<proteinExistence type="predicted"/>
<dbReference type="AlphaFoldDB" id="D5BX54"/>
<evidence type="ECO:0000256" key="1">
    <source>
        <dbReference type="SAM" id="Phobius"/>
    </source>
</evidence>
<protein>
    <submittedName>
        <fullName evidence="2">Uncharacterized protein</fullName>
    </submittedName>
</protein>
<dbReference type="KEGG" id="nhl:Nhal_2661"/>
<keyword evidence="1" id="KW-1133">Transmembrane helix</keyword>
<keyword evidence="1" id="KW-0812">Transmembrane</keyword>
<evidence type="ECO:0000313" key="2">
    <source>
        <dbReference type="EMBL" id="ADE15737.1"/>
    </source>
</evidence>
<dbReference type="STRING" id="472759.Nhal_2661"/>
<dbReference type="Proteomes" id="UP000001844">
    <property type="component" value="Chromosome"/>
</dbReference>
<dbReference type="EMBL" id="CP001798">
    <property type="protein sequence ID" value="ADE15737.1"/>
    <property type="molecule type" value="Genomic_DNA"/>
</dbReference>
<name>D5BX54_NITHN</name>